<keyword evidence="2" id="KW-0812">Transmembrane</keyword>
<keyword evidence="2" id="KW-0564">Palmitate</keyword>
<dbReference type="EMBL" id="SJTG01000002">
    <property type="protein sequence ID" value="TCI09656.1"/>
    <property type="molecule type" value="Genomic_DNA"/>
</dbReference>
<protein>
    <submittedName>
        <fullName evidence="3">Efflux transporter outer membrane subunit</fullName>
    </submittedName>
</protein>
<keyword evidence="2" id="KW-1134">Transmembrane beta strand</keyword>
<dbReference type="InterPro" id="IPR010131">
    <property type="entry name" value="MdtP/NodT-like"/>
</dbReference>
<evidence type="ECO:0000256" key="2">
    <source>
        <dbReference type="RuleBase" id="RU362097"/>
    </source>
</evidence>
<dbReference type="PANTHER" id="PTHR30203">
    <property type="entry name" value="OUTER MEMBRANE CATION EFFLUX PROTEIN"/>
    <property type="match status" value="1"/>
</dbReference>
<comment type="caution">
    <text evidence="3">The sequence shown here is derived from an EMBL/GenBank/DDBJ whole genome shotgun (WGS) entry which is preliminary data.</text>
</comment>
<dbReference type="Gene3D" id="2.20.200.10">
    <property type="entry name" value="Outer membrane efflux proteins (OEP)"/>
    <property type="match status" value="1"/>
</dbReference>
<dbReference type="PROSITE" id="PS51257">
    <property type="entry name" value="PROKAR_LIPOPROTEIN"/>
    <property type="match status" value="1"/>
</dbReference>
<keyword evidence="2" id="KW-0472">Membrane</keyword>
<comment type="similarity">
    <text evidence="1 2">Belongs to the outer membrane factor (OMF) (TC 1.B.17) family.</text>
</comment>
<dbReference type="AlphaFoldDB" id="A0A4R0YLN6"/>
<dbReference type="SUPFAM" id="SSF56954">
    <property type="entry name" value="Outer membrane efflux proteins (OEP)"/>
    <property type="match status" value="1"/>
</dbReference>
<dbReference type="InterPro" id="IPR003423">
    <property type="entry name" value="OMP_efflux"/>
</dbReference>
<proteinExistence type="inferred from homology"/>
<dbReference type="GO" id="GO:0015562">
    <property type="term" value="F:efflux transmembrane transporter activity"/>
    <property type="evidence" value="ECO:0007669"/>
    <property type="project" value="InterPro"/>
</dbReference>
<dbReference type="Gene3D" id="1.20.1600.10">
    <property type="entry name" value="Outer membrane efflux proteins (OEP)"/>
    <property type="match status" value="1"/>
</dbReference>
<dbReference type="PANTHER" id="PTHR30203:SF21">
    <property type="entry name" value="OUTER MEMBRANE COMPONENT OF MULTIDRUG EFFLUX PUMP-RELATED"/>
    <property type="match status" value="1"/>
</dbReference>
<name>A0A4R0YLN6_9GAMM</name>
<accession>A0A4R0YLN6</accession>
<evidence type="ECO:0000256" key="1">
    <source>
        <dbReference type="ARBA" id="ARBA00007613"/>
    </source>
</evidence>
<dbReference type="Proteomes" id="UP000291822">
    <property type="component" value="Unassembled WGS sequence"/>
</dbReference>
<sequence length="470" mass="50137">MRRAPIIAIVLGIATSGCTLTPDYTRPVNALANSSLANGPLDSDVPHSSEEAISGSWWRIYNDPLLNNLVDESLRSNTDMRVALANLRGASGGLDVASDAQLPQVEVGASTNYARDSAEEVLRPGPLPNERVYAVLGAVSYEVDLFGRVKRSIESADATVEAAKASLAATHIAVAAETVAAYLSVCSAGREATVTQRAIAIQVEETQLTRKLFAGGRTGSLDVTRSFTQEQSLRASLPPLEAAKRTSLNRLAVLTGQPVGNLPPAVVACNDEPKLDRVIPVGDGQSLIKRRPDIALAEHQLHRATAQYGVAKADLYPSISFGASGGSVGLLGHFNDDDTYKFSIGPLISWHFPNRRRALGQLTEAQAQIDAAFARFDAQVLVALDEVQSALAVYGHDLDRMSDLQMARSSAAKASSDARTLYAFGRGNYLSVLDADRQLTSLEQLIAAQQTKISGDQVQMFLALGGGWQE</sequence>
<dbReference type="NCBIfam" id="TIGR01845">
    <property type="entry name" value="outer_NodT"/>
    <property type="match status" value="1"/>
</dbReference>
<evidence type="ECO:0000313" key="3">
    <source>
        <dbReference type="EMBL" id="TCI09656.1"/>
    </source>
</evidence>
<organism evidence="3 4">
    <name type="scientific">Dyella soli</name>
    <dbReference type="NCBI Taxonomy" id="522319"/>
    <lineage>
        <taxon>Bacteria</taxon>
        <taxon>Pseudomonadati</taxon>
        <taxon>Pseudomonadota</taxon>
        <taxon>Gammaproteobacteria</taxon>
        <taxon>Lysobacterales</taxon>
        <taxon>Rhodanobacteraceae</taxon>
        <taxon>Dyella</taxon>
    </lineage>
</organism>
<keyword evidence="2" id="KW-0449">Lipoprotein</keyword>
<evidence type="ECO:0000313" key="4">
    <source>
        <dbReference type="Proteomes" id="UP000291822"/>
    </source>
</evidence>
<gene>
    <name evidence="3" type="ORF">EZM97_11875</name>
</gene>
<dbReference type="Pfam" id="PF02321">
    <property type="entry name" value="OEP"/>
    <property type="match status" value="2"/>
</dbReference>
<comment type="subcellular location">
    <subcellularLocation>
        <location evidence="2">Cell outer membrane</location>
        <topology evidence="2">Lipid-anchor</topology>
    </subcellularLocation>
</comment>
<dbReference type="RefSeq" id="WP_131406904.1">
    <property type="nucleotide sequence ID" value="NZ_SJTG01000002.1"/>
</dbReference>
<dbReference type="GO" id="GO:0009279">
    <property type="term" value="C:cell outer membrane"/>
    <property type="evidence" value="ECO:0007669"/>
    <property type="project" value="UniProtKB-SubCell"/>
</dbReference>
<keyword evidence="4" id="KW-1185">Reference proteome</keyword>
<reference evidence="3 4" key="1">
    <citation type="submission" date="2019-02" db="EMBL/GenBank/DDBJ databases">
        <title>Dyella amyloliquefaciens sp. nov., isolated from forest soil.</title>
        <authorList>
            <person name="Gao Z.-H."/>
            <person name="Qiu L.-H."/>
        </authorList>
    </citation>
    <scope>NUCLEOTIDE SEQUENCE [LARGE SCALE GENOMIC DNA]</scope>
    <source>
        <strain evidence="3 4">KACC 12747</strain>
    </source>
</reference>